<keyword evidence="1" id="KW-0472">Membrane</keyword>
<keyword evidence="1" id="KW-0812">Transmembrane</keyword>
<keyword evidence="1" id="KW-1133">Transmembrane helix</keyword>
<dbReference type="RefSeq" id="WP_377173892.1">
    <property type="nucleotide sequence ID" value="NZ_JBHUJA010000009.1"/>
</dbReference>
<accession>A0A934RQ39</accession>
<comment type="caution">
    <text evidence="2">The sequence shown here is derived from an EMBL/GenBank/DDBJ whole genome shotgun (WGS) entry which is preliminary data.</text>
</comment>
<evidence type="ECO:0000313" key="3">
    <source>
        <dbReference type="Proteomes" id="UP000604083"/>
    </source>
</evidence>
<protein>
    <recommendedName>
        <fullName evidence="4">DUF1449 family protein</fullName>
    </recommendedName>
</protein>
<dbReference type="AlphaFoldDB" id="A0A934RQ39"/>
<evidence type="ECO:0008006" key="4">
    <source>
        <dbReference type="Google" id="ProtNLM"/>
    </source>
</evidence>
<keyword evidence="3" id="KW-1185">Reference proteome</keyword>
<name>A0A934RQ39_9BACT</name>
<organism evidence="2 3">
    <name type="scientific">Roseibacillus ishigakijimensis</name>
    <dbReference type="NCBI Taxonomy" id="454146"/>
    <lineage>
        <taxon>Bacteria</taxon>
        <taxon>Pseudomonadati</taxon>
        <taxon>Verrucomicrobiota</taxon>
        <taxon>Verrucomicrobiia</taxon>
        <taxon>Verrucomicrobiales</taxon>
        <taxon>Verrucomicrobiaceae</taxon>
        <taxon>Roseibacillus</taxon>
    </lineage>
</organism>
<feature type="transmembrane region" description="Helical" evidence="1">
    <location>
        <begin position="104"/>
        <end position="124"/>
    </location>
</feature>
<gene>
    <name evidence="2" type="ORF">JIN78_12480</name>
</gene>
<evidence type="ECO:0000313" key="2">
    <source>
        <dbReference type="EMBL" id="MBK1834878.1"/>
    </source>
</evidence>
<dbReference type="EMBL" id="JAENIO010000034">
    <property type="protein sequence ID" value="MBK1834878.1"/>
    <property type="molecule type" value="Genomic_DNA"/>
</dbReference>
<dbReference type="Proteomes" id="UP000604083">
    <property type="component" value="Unassembled WGS sequence"/>
</dbReference>
<reference evidence="2" key="1">
    <citation type="submission" date="2021-01" db="EMBL/GenBank/DDBJ databases">
        <title>Modified the classification status of verrucomicrobia.</title>
        <authorList>
            <person name="Feng X."/>
        </authorList>
    </citation>
    <scope>NUCLEOTIDE SEQUENCE</scope>
    <source>
        <strain evidence="2">KCTC 12986</strain>
    </source>
</reference>
<feature type="transmembrane region" description="Helical" evidence="1">
    <location>
        <begin position="12"/>
        <end position="29"/>
    </location>
</feature>
<feature type="transmembrane region" description="Helical" evidence="1">
    <location>
        <begin position="73"/>
        <end position="92"/>
    </location>
</feature>
<sequence>MIELWEHSLLGYNLPLTGLLFVVGLYWVLSAAGAVDLDSFDFDLDADTEGDSASAGGDGFLGFLLRFVNAQDVPLMIVLSLLILFMWALSIFANASLNPGESGLVAVGLLLPNFILSALLVKGVTQPLRPFLRSLKYDDEHQEPLIGLSGTVKSRVLDADFGQVEVPRGQGAPALLNAILPEGRDSLVRGDRILVYDYDPERDKYLVRAFEEGDLS</sequence>
<evidence type="ECO:0000256" key="1">
    <source>
        <dbReference type="SAM" id="Phobius"/>
    </source>
</evidence>
<proteinExistence type="predicted"/>